<name>A0A845Q718_9HYPH</name>
<gene>
    <name evidence="2" type="ORF">GTQ45_00835</name>
</gene>
<protein>
    <submittedName>
        <fullName evidence="2">Uncharacterized protein</fullName>
    </submittedName>
</protein>
<dbReference type="Proteomes" id="UP000470384">
    <property type="component" value="Unassembled WGS sequence"/>
</dbReference>
<evidence type="ECO:0000313" key="2">
    <source>
        <dbReference type="EMBL" id="NBG94272.1"/>
    </source>
</evidence>
<reference evidence="2 3" key="1">
    <citation type="journal article" date="2016" name="Int. J. Syst. Evol. Microbiol.">
        <title>Pyruvatibacter mobilis gen. nov., sp. nov., a marine bacterium from the culture broth of Picochlorum sp. 122.</title>
        <authorList>
            <person name="Wang G."/>
            <person name="Tang M."/>
            <person name="Wu H."/>
            <person name="Dai S."/>
            <person name="Li T."/>
            <person name="Chen C."/>
            <person name="He H."/>
            <person name="Fan J."/>
            <person name="Xiang W."/>
            <person name="Li X."/>
        </authorList>
    </citation>
    <scope>NUCLEOTIDE SEQUENCE [LARGE SCALE GENOMIC DNA]</scope>
    <source>
        <strain evidence="2 3">GYP-11</strain>
    </source>
</reference>
<organism evidence="2 3">
    <name type="scientific">Pyruvatibacter mobilis</name>
    <dbReference type="NCBI Taxonomy" id="1712261"/>
    <lineage>
        <taxon>Bacteria</taxon>
        <taxon>Pseudomonadati</taxon>
        <taxon>Pseudomonadota</taxon>
        <taxon>Alphaproteobacteria</taxon>
        <taxon>Hyphomicrobiales</taxon>
        <taxon>Parvibaculaceae</taxon>
        <taxon>Pyruvatibacter</taxon>
    </lineage>
</organism>
<sequence length="138" mass="14904">MRNLVVSAFTAACFLVPAALPAQAEPFLHGHEVASALIGNTIEGTYRSCASPRKDFYELYKADGTFHGKERDCAQAGNWSTYVGKWSVEGGKFCVYPGSDRTSGCFDYEGSGEGKMVRSGSDSDTVEFVILEGNPENL</sequence>
<evidence type="ECO:0000313" key="3">
    <source>
        <dbReference type="Proteomes" id="UP000470384"/>
    </source>
</evidence>
<feature type="signal peptide" evidence="1">
    <location>
        <begin position="1"/>
        <end position="24"/>
    </location>
</feature>
<proteinExistence type="predicted"/>
<dbReference type="OrthoDB" id="7932891at2"/>
<evidence type="ECO:0000256" key="1">
    <source>
        <dbReference type="SAM" id="SignalP"/>
    </source>
</evidence>
<dbReference type="RefSeq" id="WP_027839639.1">
    <property type="nucleotide sequence ID" value="NZ_BMHN01000001.1"/>
</dbReference>
<dbReference type="GeneID" id="300656328"/>
<comment type="caution">
    <text evidence="2">The sequence shown here is derived from an EMBL/GenBank/DDBJ whole genome shotgun (WGS) entry which is preliminary data.</text>
</comment>
<keyword evidence="1" id="KW-0732">Signal</keyword>
<dbReference type="AlphaFoldDB" id="A0A845Q718"/>
<accession>A0A845Q718</accession>
<dbReference type="EMBL" id="WXYQ01000001">
    <property type="protein sequence ID" value="NBG94272.1"/>
    <property type="molecule type" value="Genomic_DNA"/>
</dbReference>
<keyword evidence="3" id="KW-1185">Reference proteome</keyword>
<feature type="chain" id="PRO_5032829615" evidence="1">
    <location>
        <begin position="25"/>
        <end position="138"/>
    </location>
</feature>